<evidence type="ECO:0000313" key="3">
    <source>
        <dbReference type="Proteomes" id="UP001209570"/>
    </source>
</evidence>
<accession>A0AAD5LFU0</accession>
<reference evidence="2" key="1">
    <citation type="submission" date="2021-12" db="EMBL/GenBank/DDBJ databases">
        <title>Prjna785345.</title>
        <authorList>
            <person name="Rujirawat T."/>
            <person name="Krajaejun T."/>
        </authorList>
    </citation>
    <scope>NUCLEOTIDE SEQUENCE</scope>
    <source>
        <strain evidence="2">Pi057C3</strain>
    </source>
</reference>
<keyword evidence="3" id="KW-1185">Reference proteome</keyword>
<proteinExistence type="predicted"/>
<comment type="caution">
    <text evidence="2">The sequence shown here is derived from an EMBL/GenBank/DDBJ whole genome shotgun (WGS) entry which is preliminary data.</text>
</comment>
<dbReference type="Proteomes" id="UP001209570">
    <property type="component" value="Unassembled WGS sequence"/>
</dbReference>
<feature type="region of interest" description="Disordered" evidence="1">
    <location>
        <begin position="139"/>
        <end position="160"/>
    </location>
</feature>
<dbReference type="AlphaFoldDB" id="A0AAD5LFU0"/>
<sequence>MLMTQKPEALPDQSLWAMSTPAALNGARSHQDASSVLSTATIKTETTSQIFHVTSSPEAAPRSFVTTEVDNQVQLPGGSKRRPKAKAERSEAELQYKRKRHADAERERIHRKRAEILRMRVLVDQLELQLRTLHDSDLVDATLEPPEPSRDPRTSEPASTIYYQDLLSDECFTMMRDLMHESKIFNVHCDDDEDLTMRDEKLK</sequence>
<feature type="region of interest" description="Disordered" evidence="1">
    <location>
        <begin position="69"/>
        <end position="105"/>
    </location>
</feature>
<organism evidence="2 3">
    <name type="scientific">Pythium insidiosum</name>
    <name type="common">Pythiosis disease agent</name>
    <dbReference type="NCBI Taxonomy" id="114742"/>
    <lineage>
        <taxon>Eukaryota</taxon>
        <taxon>Sar</taxon>
        <taxon>Stramenopiles</taxon>
        <taxon>Oomycota</taxon>
        <taxon>Peronosporomycetes</taxon>
        <taxon>Pythiales</taxon>
        <taxon>Pythiaceae</taxon>
        <taxon>Pythium</taxon>
    </lineage>
</organism>
<gene>
    <name evidence="2" type="ORF">P43SY_008828</name>
</gene>
<dbReference type="EMBL" id="JAKCXM010000176">
    <property type="protein sequence ID" value="KAJ0399631.1"/>
    <property type="molecule type" value="Genomic_DNA"/>
</dbReference>
<protein>
    <submittedName>
        <fullName evidence="2">Uncharacterized protein</fullName>
    </submittedName>
</protein>
<evidence type="ECO:0000256" key="1">
    <source>
        <dbReference type="SAM" id="MobiDB-lite"/>
    </source>
</evidence>
<feature type="compositionally biased region" description="Basic and acidic residues" evidence="1">
    <location>
        <begin position="85"/>
        <end position="105"/>
    </location>
</feature>
<name>A0AAD5LFU0_PYTIN</name>
<evidence type="ECO:0000313" key="2">
    <source>
        <dbReference type="EMBL" id="KAJ0399631.1"/>
    </source>
</evidence>